<keyword evidence="4" id="KW-1185">Reference proteome</keyword>
<dbReference type="Pfam" id="PF13855">
    <property type="entry name" value="LRR_8"/>
    <property type="match status" value="1"/>
</dbReference>
<dbReference type="SMART" id="SM00369">
    <property type="entry name" value="LRR_TYP"/>
    <property type="match status" value="5"/>
</dbReference>
<dbReference type="EMBL" id="JARQZJ010000035">
    <property type="protein sequence ID" value="KAK9876058.1"/>
    <property type="molecule type" value="Genomic_DNA"/>
</dbReference>
<organism evidence="3 4">
    <name type="scientific">Henosepilachna vigintioctopunctata</name>
    <dbReference type="NCBI Taxonomy" id="420089"/>
    <lineage>
        <taxon>Eukaryota</taxon>
        <taxon>Metazoa</taxon>
        <taxon>Ecdysozoa</taxon>
        <taxon>Arthropoda</taxon>
        <taxon>Hexapoda</taxon>
        <taxon>Insecta</taxon>
        <taxon>Pterygota</taxon>
        <taxon>Neoptera</taxon>
        <taxon>Endopterygota</taxon>
        <taxon>Coleoptera</taxon>
        <taxon>Polyphaga</taxon>
        <taxon>Cucujiformia</taxon>
        <taxon>Coccinelloidea</taxon>
        <taxon>Coccinellidae</taxon>
        <taxon>Epilachninae</taxon>
        <taxon>Epilachnini</taxon>
        <taxon>Henosepilachna</taxon>
    </lineage>
</organism>
<dbReference type="InterPro" id="IPR001611">
    <property type="entry name" value="Leu-rich_rpt"/>
</dbReference>
<proteinExistence type="predicted"/>
<sequence>MLLMLVFYFCLAGASNIITINNQPIEPKNPKSPQYVMSEIKGQLTYQTFTSFKNLSGLEISRCAISDLDPSTFRVTPLEILDIHNNVEFPTITSDTFRFLKNLEVFRFNFNPYTSIEEGSFIQLKQLKVLTISHQQIQKLTKEFLDGLDNLQELSMTNNDIKSVDKNAFAHMKELTAIYLNHNSLKMLEIGTFRYQLKLEDLQLQSNYLGNTQNSYFINWDKFDRIISLRYLNIAHNDLRHLNVQKLIKAFPSIKSINFTPNNFTCSNELYITKSLRHYRIDIEYYGNTISSCRGLDFDVIGNKVFMEH</sequence>
<dbReference type="Pfam" id="PF13306">
    <property type="entry name" value="LRR_5"/>
    <property type="match status" value="1"/>
</dbReference>
<name>A0AAW1U4X3_9CUCU</name>
<dbReference type="Proteomes" id="UP001431783">
    <property type="component" value="Unassembled WGS sequence"/>
</dbReference>
<dbReference type="SUPFAM" id="SSF52058">
    <property type="entry name" value="L domain-like"/>
    <property type="match status" value="1"/>
</dbReference>
<keyword evidence="2" id="KW-0677">Repeat</keyword>
<dbReference type="Gene3D" id="3.80.10.10">
    <property type="entry name" value="Ribonuclease Inhibitor"/>
    <property type="match status" value="2"/>
</dbReference>
<evidence type="ECO:0000256" key="1">
    <source>
        <dbReference type="ARBA" id="ARBA00022614"/>
    </source>
</evidence>
<dbReference type="PANTHER" id="PTHR24366:SF96">
    <property type="entry name" value="LEUCINE RICH REPEAT CONTAINING 53"/>
    <property type="match status" value="1"/>
</dbReference>
<keyword evidence="1" id="KW-0433">Leucine-rich repeat</keyword>
<reference evidence="3 4" key="1">
    <citation type="submission" date="2023-03" db="EMBL/GenBank/DDBJ databases">
        <title>Genome insight into feeding habits of ladybird beetles.</title>
        <authorList>
            <person name="Li H.-S."/>
            <person name="Huang Y.-H."/>
            <person name="Pang H."/>
        </authorList>
    </citation>
    <scope>NUCLEOTIDE SEQUENCE [LARGE SCALE GENOMIC DNA]</scope>
    <source>
        <strain evidence="3">SYSU_2023b</strain>
        <tissue evidence="3">Whole body</tissue>
    </source>
</reference>
<gene>
    <name evidence="3" type="ORF">WA026_011168</name>
</gene>
<evidence type="ECO:0000313" key="3">
    <source>
        <dbReference type="EMBL" id="KAK9876058.1"/>
    </source>
</evidence>
<protein>
    <submittedName>
        <fullName evidence="3">Uncharacterized protein</fullName>
    </submittedName>
</protein>
<comment type="caution">
    <text evidence="3">The sequence shown here is derived from an EMBL/GenBank/DDBJ whole genome shotgun (WGS) entry which is preliminary data.</text>
</comment>
<dbReference type="InterPro" id="IPR032675">
    <property type="entry name" value="LRR_dom_sf"/>
</dbReference>
<accession>A0AAW1U4X3</accession>
<evidence type="ECO:0000256" key="2">
    <source>
        <dbReference type="ARBA" id="ARBA00022737"/>
    </source>
</evidence>
<dbReference type="InterPro" id="IPR026906">
    <property type="entry name" value="LRR_5"/>
</dbReference>
<dbReference type="AlphaFoldDB" id="A0AAW1U4X3"/>
<dbReference type="PANTHER" id="PTHR24366">
    <property type="entry name" value="IG(IMMUNOGLOBULIN) AND LRR(LEUCINE RICH REPEAT) DOMAINS"/>
    <property type="match status" value="1"/>
</dbReference>
<dbReference type="InterPro" id="IPR003591">
    <property type="entry name" value="Leu-rich_rpt_typical-subtyp"/>
</dbReference>
<evidence type="ECO:0000313" key="4">
    <source>
        <dbReference type="Proteomes" id="UP001431783"/>
    </source>
</evidence>